<evidence type="ECO:0000256" key="1">
    <source>
        <dbReference type="ARBA" id="ARBA00004429"/>
    </source>
</evidence>
<accession>A0A4Q1AXU2</accession>
<dbReference type="OrthoDB" id="4045at2"/>
<evidence type="ECO:0000313" key="11">
    <source>
        <dbReference type="EMBL" id="RXK13170.1"/>
    </source>
</evidence>
<evidence type="ECO:0000256" key="7">
    <source>
        <dbReference type="ARBA" id="ARBA00023136"/>
    </source>
</evidence>
<evidence type="ECO:0000256" key="6">
    <source>
        <dbReference type="ARBA" id="ARBA00022989"/>
    </source>
</evidence>
<dbReference type="EMBL" id="NXIE01000002">
    <property type="protein sequence ID" value="RXK13170.1"/>
    <property type="molecule type" value="Genomic_DNA"/>
</dbReference>
<evidence type="ECO:0000256" key="2">
    <source>
        <dbReference type="ARBA" id="ARBA00022448"/>
    </source>
</evidence>
<proteinExistence type="inferred from homology"/>
<evidence type="ECO:0000256" key="4">
    <source>
        <dbReference type="ARBA" id="ARBA00022692"/>
    </source>
</evidence>
<protein>
    <submittedName>
        <fullName evidence="11">Biopolymer transporter ExbB</fullName>
    </submittedName>
</protein>
<comment type="subcellular location">
    <subcellularLocation>
        <location evidence="1">Cell inner membrane</location>
        <topology evidence="1">Multi-pass membrane protein</topology>
    </subcellularLocation>
    <subcellularLocation>
        <location evidence="8">Membrane</location>
        <topology evidence="8">Multi-pass membrane protein</topology>
    </subcellularLocation>
</comment>
<name>A0A4Q1AXU2_9BACT</name>
<evidence type="ECO:0000256" key="9">
    <source>
        <dbReference type="SAM" id="Phobius"/>
    </source>
</evidence>
<evidence type="ECO:0000313" key="12">
    <source>
        <dbReference type="Proteomes" id="UP000289718"/>
    </source>
</evidence>
<keyword evidence="4 9" id="KW-0812">Transmembrane</keyword>
<reference evidence="11 12" key="1">
    <citation type="submission" date="2017-09" db="EMBL/GenBank/DDBJ databases">
        <title>Genomics of the genus Arcobacter.</title>
        <authorList>
            <person name="Perez-Cataluna A."/>
            <person name="Figueras M.J."/>
            <person name="Salas-Masso N."/>
        </authorList>
    </citation>
    <scope>NUCLEOTIDE SEQUENCE [LARGE SCALE GENOMIC DNA]</scope>
    <source>
        <strain evidence="11 12">F156-34</strain>
    </source>
</reference>
<dbReference type="InterPro" id="IPR002898">
    <property type="entry name" value="MotA_ExbB_proton_chnl"/>
</dbReference>
<feature type="transmembrane region" description="Helical" evidence="9">
    <location>
        <begin position="12"/>
        <end position="33"/>
    </location>
</feature>
<keyword evidence="6 9" id="KW-1133">Transmembrane helix</keyword>
<dbReference type="PANTHER" id="PTHR30625:SF15">
    <property type="entry name" value="BIOPOLYMER TRANSPORT PROTEIN EXBB"/>
    <property type="match status" value="1"/>
</dbReference>
<dbReference type="Pfam" id="PF01618">
    <property type="entry name" value="MotA_ExbB"/>
    <property type="match status" value="1"/>
</dbReference>
<keyword evidence="7 9" id="KW-0472">Membrane</keyword>
<keyword evidence="12" id="KW-1185">Reference proteome</keyword>
<feature type="transmembrane region" description="Helical" evidence="9">
    <location>
        <begin position="110"/>
        <end position="131"/>
    </location>
</feature>
<dbReference type="GO" id="GO:0005886">
    <property type="term" value="C:plasma membrane"/>
    <property type="evidence" value="ECO:0007669"/>
    <property type="project" value="UniProtKB-SubCell"/>
</dbReference>
<organism evidence="11 12">
    <name type="scientific">Halarcobacter mediterraneus</name>
    <dbReference type="NCBI Taxonomy" id="2023153"/>
    <lineage>
        <taxon>Bacteria</taxon>
        <taxon>Pseudomonadati</taxon>
        <taxon>Campylobacterota</taxon>
        <taxon>Epsilonproteobacteria</taxon>
        <taxon>Campylobacterales</taxon>
        <taxon>Arcobacteraceae</taxon>
        <taxon>Halarcobacter</taxon>
    </lineage>
</organism>
<dbReference type="PANTHER" id="PTHR30625">
    <property type="entry name" value="PROTEIN TOLQ"/>
    <property type="match status" value="1"/>
</dbReference>
<dbReference type="AlphaFoldDB" id="A0A4Q1AXU2"/>
<dbReference type="Proteomes" id="UP000289718">
    <property type="component" value="Unassembled WGS sequence"/>
</dbReference>
<feature type="transmembrane region" description="Helical" evidence="9">
    <location>
        <begin position="74"/>
        <end position="95"/>
    </location>
</feature>
<comment type="caution">
    <text evidence="11">The sequence shown here is derived from an EMBL/GenBank/DDBJ whole genome shotgun (WGS) entry which is preliminary data.</text>
</comment>
<keyword evidence="3" id="KW-1003">Cell membrane</keyword>
<sequence length="159" mass="17839">MEIMDYIEKGGIIVYILIFLNIIGFTIIFWKFFTIPRKRAMIEKIKTKINKHNLATLEIQIEYEVKRLESGLTYIKNIASVAPLLGLLGTVYGVYQSFEAITQKGLGDPTIFSSGISIALITTIAGLIVAIPHHIAYNHFISLIDAIELKAKKEIIGEE</sequence>
<dbReference type="InterPro" id="IPR050790">
    <property type="entry name" value="ExbB/TolQ_transport"/>
</dbReference>
<evidence type="ECO:0000259" key="10">
    <source>
        <dbReference type="Pfam" id="PF01618"/>
    </source>
</evidence>
<evidence type="ECO:0000256" key="5">
    <source>
        <dbReference type="ARBA" id="ARBA00022927"/>
    </source>
</evidence>
<comment type="similarity">
    <text evidence="8">Belongs to the exbB/tolQ family.</text>
</comment>
<dbReference type="GO" id="GO:0017038">
    <property type="term" value="P:protein import"/>
    <property type="evidence" value="ECO:0007669"/>
    <property type="project" value="TreeGrafter"/>
</dbReference>
<gene>
    <name evidence="11" type="ORF">CP965_05065</name>
</gene>
<keyword evidence="5 8" id="KW-0653">Protein transport</keyword>
<feature type="domain" description="MotA/TolQ/ExbB proton channel" evidence="10">
    <location>
        <begin position="49"/>
        <end position="150"/>
    </location>
</feature>
<evidence type="ECO:0000256" key="3">
    <source>
        <dbReference type="ARBA" id="ARBA00022475"/>
    </source>
</evidence>
<evidence type="ECO:0000256" key="8">
    <source>
        <dbReference type="RuleBase" id="RU004057"/>
    </source>
</evidence>
<keyword evidence="2 8" id="KW-0813">Transport</keyword>